<organism evidence="2 3">
    <name type="scientific">Petromyces alliaceus</name>
    <name type="common">Aspergillus alliaceus</name>
    <dbReference type="NCBI Taxonomy" id="209559"/>
    <lineage>
        <taxon>Eukaryota</taxon>
        <taxon>Fungi</taxon>
        <taxon>Dikarya</taxon>
        <taxon>Ascomycota</taxon>
        <taxon>Pezizomycotina</taxon>
        <taxon>Eurotiomycetes</taxon>
        <taxon>Eurotiomycetidae</taxon>
        <taxon>Eurotiales</taxon>
        <taxon>Aspergillaceae</taxon>
        <taxon>Aspergillus</taxon>
        <taxon>Aspergillus subgen. Circumdati</taxon>
    </lineage>
</organism>
<gene>
    <name evidence="2" type="ORF">ETB97_012040</name>
</gene>
<reference evidence="2 3" key="1">
    <citation type="submission" date="2019-04" db="EMBL/GenBank/DDBJ databases">
        <title>Aspergillus burnettii sp. nov., novel species from soil in southeast Queensland.</title>
        <authorList>
            <person name="Gilchrist C.L.M."/>
            <person name="Pitt J.I."/>
            <person name="Lange L."/>
            <person name="Lacey H.J."/>
            <person name="Vuong D."/>
            <person name="Midgley D.J."/>
            <person name="Greenfield P."/>
            <person name="Bradbury M."/>
            <person name="Lacey E."/>
            <person name="Busk P.K."/>
            <person name="Pilgaard B."/>
            <person name="Chooi Y.H."/>
            <person name="Piggott A.M."/>
        </authorList>
    </citation>
    <scope>NUCLEOTIDE SEQUENCE [LARGE SCALE GENOMIC DNA]</scope>
    <source>
        <strain evidence="2 3">FRR 5400</strain>
    </source>
</reference>
<dbReference type="Proteomes" id="UP000541154">
    <property type="component" value="Unassembled WGS sequence"/>
</dbReference>
<keyword evidence="3" id="KW-1185">Reference proteome</keyword>
<dbReference type="Pfam" id="PF14832">
    <property type="entry name" value="Tautomerase_3"/>
    <property type="match status" value="1"/>
</dbReference>
<evidence type="ECO:0000259" key="1">
    <source>
        <dbReference type="Pfam" id="PF14832"/>
    </source>
</evidence>
<dbReference type="Gene3D" id="3.30.429.10">
    <property type="entry name" value="Macrophage Migration Inhibitory Factor"/>
    <property type="match status" value="1"/>
</dbReference>
<proteinExistence type="predicted"/>
<comment type="caution">
    <text evidence="2">The sequence shown here is derived from an EMBL/GenBank/DDBJ whole genome shotgun (WGS) entry which is preliminary data.</text>
</comment>
<dbReference type="InterPro" id="IPR014347">
    <property type="entry name" value="Tautomerase/MIF_sf"/>
</dbReference>
<protein>
    <recommendedName>
        <fullName evidence="1">Tautomerase cis-CaaD-like domain-containing protein</fullName>
    </recommendedName>
</protein>
<name>A0A8H6ADA9_PETAA</name>
<feature type="domain" description="Tautomerase cis-CaaD-like" evidence="1">
    <location>
        <begin position="2"/>
        <end position="112"/>
    </location>
</feature>
<dbReference type="InterPro" id="IPR028116">
    <property type="entry name" value="Cis-CaaD-like"/>
</dbReference>
<accession>A0A8H6ADA9</accession>
<sequence>MTKVYTGVGLPAFYRHAHFIKLHPDSIYAGGVTPPALTTLSIFHIARSFDNQEIQDMFYKGSDDILRPILKPKGVEREIGVYEARRDLWRVNGLIPPPTGSEMEKKWFAENRVTDEEELLRAQDHP</sequence>
<evidence type="ECO:0000313" key="2">
    <source>
        <dbReference type="EMBL" id="KAF5866486.1"/>
    </source>
</evidence>
<dbReference type="EMBL" id="SPNV01000008">
    <property type="protein sequence ID" value="KAF5866486.1"/>
    <property type="molecule type" value="Genomic_DNA"/>
</dbReference>
<dbReference type="AlphaFoldDB" id="A0A8H6ADA9"/>
<evidence type="ECO:0000313" key="3">
    <source>
        <dbReference type="Proteomes" id="UP000541154"/>
    </source>
</evidence>